<evidence type="ECO:0000256" key="1">
    <source>
        <dbReference type="ARBA" id="ARBA00004167"/>
    </source>
</evidence>
<feature type="transmembrane region" description="Helical" evidence="9">
    <location>
        <begin position="6"/>
        <end position="24"/>
    </location>
</feature>
<evidence type="ECO:0000256" key="7">
    <source>
        <dbReference type="ARBA" id="ARBA00023136"/>
    </source>
</evidence>
<dbReference type="InterPro" id="IPR037271">
    <property type="entry name" value="PSII_PsbI_sf"/>
</dbReference>
<evidence type="ECO:0000313" key="10">
    <source>
        <dbReference type="EMBL" id="BAY84128.1"/>
    </source>
</evidence>
<evidence type="ECO:0000256" key="3">
    <source>
        <dbReference type="ARBA" id="ARBA00022531"/>
    </source>
</evidence>
<dbReference type="PANTHER" id="PTHR35772">
    <property type="entry name" value="PHOTOSYSTEM II REACTION CENTER PROTEIN I"/>
    <property type="match status" value="1"/>
</dbReference>
<protein>
    <recommendedName>
        <fullName evidence="9">Photosystem II reaction center protein I</fullName>
        <shortName evidence="9">PSII-I</shortName>
    </recommendedName>
    <alternativeName>
        <fullName evidence="9">PSII 4.4 kDa protein</fullName>
    </alternativeName>
</protein>
<keyword evidence="5 9" id="KW-1133">Transmembrane helix</keyword>
<evidence type="ECO:0000256" key="4">
    <source>
        <dbReference type="ARBA" id="ARBA00022692"/>
    </source>
</evidence>
<dbReference type="OrthoDB" id="467250at2"/>
<dbReference type="PANTHER" id="PTHR35772:SF1">
    <property type="entry name" value="PHOTOSYSTEM II REACTION CENTER PROTEIN I"/>
    <property type="match status" value="1"/>
</dbReference>
<comment type="similarity">
    <text evidence="9">Belongs to the PsbI family.</text>
</comment>
<sequence length="38" mass="4223">MLTLKIAVYIVVGLFLATFIFGFLSSDPSRNPGRSDFE</sequence>
<dbReference type="Proteomes" id="UP000218418">
    <property type="component" value="Chromosome"/>
</dbReference>
<dbReference type="GO" id="GO:0031676">
    <property type="term" value="C:plasma membrane-derived thylakoid membrane"/>
    <property type="evidence" value="ECO:0007669"/>
    <property type="project" value="UniProtKB-SubCell"/>
</dbReference>
<comment type="subunit">
    <text evidence="9">PSII is composed of 1 copy each of membrane proteins PsbA, PsbB, PsbC, PsbD, PsbE, PsbF, PsbH, PsbI, PsbJ, PsbK, PsbL, PsbM, PsbT, PsbX, PsbY, PsbZ, Psb30/Ycf12, peripheral proteins PsbO, CyanoQ (PsbQ), PsbU, PsbV and a large number of cofactors. It forms dimeric complexes.</text>
</comment>
<name>A0A1Z4LST3_9CYAN</name>
<keyword evidence="2 9" id="KW-0674">Reaction center</keyword>
<accession>A0A1Z4LST3</accession>
<organism evidence="10 11">
    <name type="scientific">Calothrix parasitica NIES-267</name>
    <dbReference type="NCBI Taxonomy" id="1973488"/>
    <lineage>
        <taxon>Bacteria</taxon>
        <taxon>Bacillati</taxon>
        <taxon>Cyanobacteriota</taxon>
        <taxon>Cyanophyceae</taxon>
        <taxon>Nostocales</taxon>
        <taxon>Calotrichaceae</taxon>
        <taxon>Calothrix</taxon>
    </lineage>
</organism>
<reference evidence="10 11" key="1">
    <citation type="submission" date="2017-06" db="EMBL/GenBank/DDBJ databases">
        <title>Genome sequencing of cyanobaciteial culture collection at National Institute for Environmental Studies (NIES).</title>
        <authorList>
            <person name="Hirose Y."/>
            <person name="Shimura Y."/>
            <person name="Fujisawa T."/>
            <person name="Nakamura Y."/>
            <person name="Kawachi M."/>
        </authorList>
    </citation>
    <scope>NUCLEOTIDE SEQUENCE [LARGE SCALE GENOMIC DNA]</scope>
    <source>
        <strain evidence="10 11">NIES-267</strain>
    </source>
</reference>
<evidence type="ECO:0000256" key="2">
    <source>
        <dbReference type="ARBA" id="ARBA00022469"/>
    </source>
</evidence>
<dbReference type="NCBIfam" id="NF002735">
    <property type="entry name" value="PRK02655.1"/>
    <property type="match status" value="1"/>
</dbReference>
<dbReference type="AlphaFoldDB" id="A0A1Z4LST3"/>
<keyword evidence="11" id="KW-1185">Reference proteome</keyword>
<comment type="subcellular location">
    <subcellularLocation>
        <location evidence="9">Cellular thylakoid membrane</location>
        <topology evidence="9">Single-pass membrane protein</topology>
    </subcellularLocation>
    <subcellularLocation>
        <location evidence="1">Membrane</location>
        <topology evidence="1">Single-pass membrane protein</topology>
    </subcellularLocation>
</comment>
<proteinExistence type="inferred from homology"/>
<comment type="function">
    <text evidence="9">One of the components of the core complex of photosystem II (PSII), required for its stability and/or assembly. PSII is a light-driven water:plastoquinone oxidoreductase that uses light energy to abstract electrons from H(2)O, generating O(2) and a proton gradient subsequently used for ATP formation. It consists of a core antenna complex that captures photons, and an electron transfer chain that converts photonic excitation into a charge separation.</text>
</comment>
<dbReference type="SUPFAM" id="SSF161041">
    <property type="entry name" value="Photosystem II reaction center protein I, PsbI"/>
    <property type="match status" value="1"/>
</dbReference>
<gene>
    <name evidence="9 10" type="primary">psbI</name>
    <name evidence="10" type="ORF">NIES267_36240</name>
</gene>
<keyword evidence="4 9" id="KW-0812">Transmembrane</keyword>
<dbReference type="HAMAP" id="MF_01316">
    <property type="entry name" value="PSII_PsbI"/>
    <property type="match status" value="1"/>
</dbReference>
<keyword evidence="7 9" id="KW-0472">Membrane</keyword>
<evidence type="ECO:0000256" key="5">
    <source>
        <dbReference type="ARBA" id="ARBA00022989"/>
    </source>
</evidence>
<dbReference type="InterPro" id="IPR003686">
    <property type="entry name" value="PSII_PsbI"/>
</dbReference>
<evidence type="ECO:0000256" key="6">
    <source>
        <dbReference type="ARBA" id="ARBA00023078"/>
    </source>
</evidence>
<keyword evidence="6 9" id="KW-0793">Thylakoid</keyword>
<evidence type="ECO:0000256" key="8">
    <source>
        <dbReference type="ARBA" id="ARBA00023276"/>
    </source>
</evidence>
<dbReference type="Pfam" id="PF02532">
    <property type="entry name" value="PsbI"/>
    <property type="match status" value="1"/>
</dbReference>
<evidence type="ECO:0000256" key="9">
    <source>
        <dbReference type="HAMAP-Rule" id="MF_01316"/>
    </source>
</evidence>
<dbReference type="GO" id="GO:0009539">
    <property type="term" value="C:photosystem II reaction center"/>
    <property type="evidence" value="ECO:0007669"/>
    <property type="project" value="InterPro"/>
</dbReference>
<evidence type="ECO:0000313" key="11">
    <source>
        <dbReference type="Proteomes" id="UP000218418"/>
    </source>
</evidence>
<keyword evidence="8 9" id="KW-0604">Photosystem II</keyword>
<dbReference type="GO" id="GO:0015979">
    <property type="term" value="P:photosynthesis"/>
    <property type="evidence" value="ECO:0007669"/>
    <property type="project" value="UniProtKB-UniRule"/>
</dbReference>
<dbReference type="EMBL" id="AP018227">
    <property type="protein sequence ID" value="BAY84128.1"/>
    <property type="molecule type" value="Genomic_DNA"/>
</dbReference>
<keyword evidence="3 9" id="KW-0602">Photosynthesis</keyword>